<keyword evidence="4" id="KW-0408">Iron</keyword>
<dbReference type="GO" id="GO:0140647">
    <property type="term" value="P:P450-containing electron transport chain"/>
    <property type="evidence" value="ECO:0007669"/>
    <property type="project" value="InterPro"/>
</dbReference>
<dbReference type="GO" id="GO:0005829">
    <property type="term" value="C:cytosol"/>
    <property type="evidence" value="ECO:0007669"/>
    <property type="project" value="TreeGrafter"/>
</dbReference>
<keyword evidence="3" id="KW-0479">Metal-binding</keyword>
<dbReference type="InterPro" id="IPR001041">
    <property type="entry name" value="2Fe-2S_ferredoxin-type"/>
</dbReference>
<dbReference type="OrthoDB" id="9799640at2"/>
<evidence type="ECO:0000313" key="9">
    <source>
        <dbReference type="Proteomes" id="UP000030949"/>
    </source>
</evidence>
<dbReference type="InterPro" id="IPR018298">
    <property type="entry name" value="Adrenodoxin_Fe-S_BS"/>
</dbReference>
<organism evidence="8 9">
    <name type="scientific">Pseudomonas frederiksbergensis</name>
    <dbReference type="NCBI Taxonomy" id="104087"/>
    <lineage>
        <taxon>Bacteria</taxon>
        <taxon>Pseudomonadati</taxon>
        <taxon>Pseudomonadota</taxon>
        <taxon>Gammaproteobacteria</taxon>
        <taxon>Pseudomonadales</taxon>
        <taxon>Pseudomonadaceae</taxon>
        <taxon>Pseudomonas</taxon>
    </lineage>
</organism>
<evidence type="ECO:0000259" key="7">
    <source>
        <dbReference type="PROSITE" id="PS51085"/>
    </source>
</evidence>
<dbReference type="GO" id="GO:0009055">
    <property type="term" value="F:electron transfer activity"/>
    <property type="evidence" value="ECO:0007669"/>
    <property type="project" value="TreeGrafter"/>
</dbReference>
<feature type="domain" description="2Fe-2S ferredoxin-type" evidence="7">
    <location>
        <begin position="2"/>
        <end position="105"/>
    </location>
</feature>
<dbReference type="PROSITE" id="PS00814">
    <property type="entry name" value="ADX"/>
    <property type="match status" value="1"/>
</dbReference>
<comment type="caution">
    <text evidence="8">The sequence shown here is derived from an EMBL/GenBank/DDBJ whole genome shotgun (WGS) entry which is preliminary data.</text>
</comment>
<dbReference type="PANTHER" id="PTHR23426:SF65">
    <property type="entry name" value="FERREDOXIN-2, MITOCHONDRIAL"/>
    <property type="match status" value="1"/>
</dbReference>
<dbReference type="Pfam" id="PF00111">
    <property type="entry name" value="Fer2"/>
    <property type="match status" value="1"/>
</dbReference>
<dbReference type="GO" id="GO:0051537">
    <property type="term" value="F:2 iron, 2 sulfur cluster binding"/>
    <property type="evidence" value="ECO:0007669"/>
    <property type="project" value="UniProtKB-KW"/>
</dbReference>
<gene>
    <name evidence="8" type="ORF">JZ00_01940</name>
</gene>
<comment type="cofactor">
    <cofactor evidence="6">
        <name>[2Fe-2S] cluster</name>
        <dbReference type="ChEBI" id="CHEBI:190135"/>
    </cofactor>
</comment>
<dbReference type="CDD" id="cd00207">
    <property type="entry name" value="fer2"/>
    <property type="match status" value="1"/>
</dbReference>
<name>A0A0B1ZBE9_9PSED</name>
<dbReference type="PRINTS" id="PR00355">
    <property type="entry name" value="ADRENODOXIN"/>
</dbReference>
<accession>A0A0B1ZBE9</accession>
<evidence type="ECO:0000256" key="4">
    <source>
        <dbReference type="ARBA" id="ARBA00023004"/>
    </source>
</evidence>
<sequence length="106" mass="11487">MPTLTFIEHNGTTHQVKGDIGQSVMQAATFASVPGISADCGGACSCATCHTYVDEAWLGKVQAPQGMESDMLEYAFERRDNSRLSCQLIISQEMDGMVLHLPSSQF</sequence>
<dbReference type="PANTHER" id="PTHR23426">
    <property type="entry name" value="FERREDOXIN/ADRENODOXIN"/>
    <property type="match status" value="1"/>
</dbReference>
<evidence type="ECO:0000256" key="1">
    <source>
        <dbReference type="ARBA" id="ARBA00010914"/>
    </source>
</evidence>
<dbReference type="EMBL" id="JQGJ01000001">
    <property type="protein sequence ID" value="KHK66623.1"/>
    <property type="molecule type" value="Genomic_DNA"/>
</dbReference>
<reference evidence="9" key="1">
    <citation type="submission" date="2015-03" db="EMBL/GenBank/DDBJ databases">
        <title>Pseudomonas frederiksbergensis hydrocarbon degrader.</title>
        <authorList>
            <person name="Brown L.M."/>
            <person name="Ruiz O.N."/>
            <person name="Mueller S."/>
            <person name="Gunasekera T.S."/>
        </authorList>
    </citation>
    <scope>NUCLEOTIDE SEQUENCE [LARGE SCALE GENOMIC DNA]</scope>
    <source>
        <strain evidence="9">SI8</strain>
    </source>
</reference>
<proteinExistence type="inferred from homology"/>
<dbReference type="Gene3D" id="3.10.20.30">
    <property type="match status" value="1"/>
</dbReference>
<dbReference type="AlphaFoldDB" id="A0A0B1ZBE9"/>
<dbReference type="InterPro" id="IPR036010">
    <property type="entry name" value="2Fe-2S_ferredoxin-like_sf"/>
</dbReference>
<evidence type="ECO:0000256" key="2">
    <source>
        <dbReference type="ARBA" id="ARBA00022714"/>
    </source>
</evidence>
<dbReference type="PROSITE" id="PS51085">
    <property type="entry name" value="2FE2S_FER_2"/>
    <property type="match status" value="1"/>
</dbReference>
<dbReference type="GO" id="GO:0046872">
    <property type="term" value="F:metal ion binding"/>
    <property type="evidence" value="ECO:0007669"/>
    <property type="project" value="UniProtKB-KW"/>
</dbReference>
<dbReference type="RefSeq" id="WP_014338807.1">
    <property type="nucleotide sequence ID" value="NZ_JQGJ02000002.1"/>
</dbReference>
<dbReference type="InterPro" id="IPR012675">
    <property type="entry name" value="Beta-grasp_dom_sf"/>
</dbReference>
<dbReference type="Proteomes" id="UP000030949">
    <property type="component" value="Unassembled WGS sequence"/>
</dbReference>
<comment type="similarity">
    <text evidence="1">Belongs to the adrenodoxin/putidaredoxin family.</text>
</comment>
<evidence type="ECO:0000313" key="8">
    <source>
        <dbReference type="EMBL" id="KHK66623.1"/>
    </source>
</evidence>
<evidence type="ECO:0000256" key="5">
    <source>
        <dbReference type="ARBA" id="ARBA00023014"/>
    </source>
</evidence>
<evidence type="ECO:0000256" key="6">
    <source>
        <dbReference type="ARBA" id="ARBA00034078"/>
    </source>
</evidence>
<keyword evidence="5" id="KW-0411">Iron-sulfur</keyword>
<dbReference type="SUPFAM" id="SSF54292">
    <property type="entry name" value="2Fe-2S ferredoxin-like"/>
    <property type="match status" value="1"/>
</dbReference>
<keyword evidence="2" id="KW-0001">2Fe-2S</keyword>
<dbReference type="InterPro" id="IPR001055">
    <property type="entry name" value="Adrenodoxin-like"/>
</dbReference>
<evidence type="ECO:0000256" key="3">
    <source>
        <dbReference type="ARBA" id="ARBA00022723"/>
    </source>
</evidence>
<protein>
    <submittedName>
        <fullName evidence="8">Reductase</fullName>
    </submittedName>
</protein>